<feature type="compositionally biased region" description="Low complexity" evidence="1">
    <location>
        <begin position="128"/>
        <end position="143"/>
    </location>
</feature>
<gene>
    <name evidence="2" type="ORF">Syn7803US7_179</name>
</gene>
<proteinExistence type="predicted"/>
<name>A0A0E3FWE4_9CAUD</name>
<organism evidence="2 3">
    <name type="scientific">Synechococcus phage ACG-2014f</name>
    <dbReference type="NCBI Taxonomy" id="1493511"/>
    <lineage>
        <taxon>Viruses</taxon>
        <taxon>Duplodnaviria</taxon>
        <taxon>Heunggongvirae</taxon>
        <taxon>Uroviricota</taxon>
        <taxon>Caudoviricetes</taxon>
        <taxon>Pantevenvirales</taxon>
        <taxon>Kyanoviridae</taxon>
        <taxon>Atlauavirus</taxon>
        <taxon>Atlauavirus tusconc8</taxon>
    </lineage>
</organism>
<feature type="compositionally biased region" description="Low complexity" evidence="1">
    <location>
        <begin position="154"/>
        <end position="163"/>
    </location>
</feature>
<dbReference type="EMBL" id="KJ019123">
    <property type="protein sequence ID" value="AIX37025.1"/>
    <property type="molecule type" value="Genomic_DNA"/>
</dbReference>
<reference evidence="2 3" key="1">
    <citation type="submission" date="2013-12" db="EMBL/GenBank/DDBJ databases">
        <title>Ecological redundancy of diverse viral populations within a natural community.</title>
        <authorList>
            <person name="Gregory A.C."/>
            <person name="LaButti K."/>
            <person name="Copeland A."/>
            <person name="Woyke T."/>
            <person name="Sullivan M.B."/>
        </authorList>
    </citation>
    <scope>NUCLEOTIDE SEQUENCE [LARGE SCALE GENOMIC DNA]</scope>
    <source>
        <strain evidence="2">Syn7803US7</strain>
    </source>
</reference>
<feature type="region of interest" description="Disordered" evidence="1">
    <location>
        <begin position="59"/>
        <end position="87"/>
    </location>
</feature>
<accession>A0A0E3FWE4</accession>
<feature type="region of interest" description="Disordered" evidence="1">
    <location>
        <begin position="178"/>
        <end position="303"/>
    </location>
</feature>
<protein>
    <submittedName>
        <fullName evidence="2">Uncharacterized protein</fullName>
    </submittedName>
</protein>
<feature type="region of interest" description="Disordered" evidence="1">
    <location>
        <begin position="128"/>
        <end position="163"/>
    </location>
</feature>
<feature type="region of interest" description="Disordered" evidence="1">
    <location>
        <begin position="15"/>
        <end position="34"/>
    </location>
</feature>
<evidence type="ECO:0000313" key="3">
    <source>
        <dbReference type="Proteomes" id="UP000185292"/>
    </source>
</evidence>
<feature type="compositionally biased region" description="Acidic residues" evidence="1">
    <location>
        <begin position="68"/>
        <end position="87"/>
    </location>
</feature>
<feature type="compositionally biased region" description="Basic and acidic residues" evidence="1">
    <location>
        <begin position="270"/>
        <end position="279"/>
    </location>
</feature>
<dbReference type="Proteomes" id="UP000185292">
    <property type="component" value="Segment"/>
</dbReference>
<sequence>MITPKSLLSFLSEAADSEAAQQAKEMGLTSAGYGNWRDRTGNVVAKTVDGQLVMIDAKADPMARPEAPGEEMPPEEEEEPQFVEPDPDMVEKVAKGLSGGRYNIASAQRKKELLASARQILINKQIQDAQMQADADAQAAAQNPPEPTPEELEQQQADMELQQQNAVMDTELKAQSVENGKLDLQMKKDQMKQQKEAEKEAKAMDKLAKKAEAQKQAEADAQAQAEADAQAQAEVEAAQPTPEEMEQEKRDVEAKTAGDALIKALQSGDTKAEKKVVEKFRKRNAPKPEPKKEASVPGGEGTAFSDLRDSFSQLLESGELNNKKGEISNQQYAKLKERLENPTVAQMASEFMDEHRKLYSNNSMLNSRRGWRTQQWLRWLLSLWMSTVSYTLKRIFVTLKRQELSRMLMVLCPLWKIP</sequence>
<feature type="compositionally biased region" description="Low complexity" evidence="1">
    <location>
        <begin position="219"/>
        <end position="239"/>
    </location>
</feature>
<evidence type="ECO:0000256" key="1">
    <source>
        <dbReference type="SAM" id="MobiDB-lite"/>
    </source>
</evidence>
<feature type="compositionally biased region" description="Basic and acidic residues" evidence="1">
    <location>
        <begin position="247"/>
        <end position="256"/>
    </location>
</feature>
<feature type="compositionally biased region" description="Basic and acidic residues" evidence="1">
    <location>
        <begin position="180"/>
        <end position="218"/>
    </location>
</feature>
<evidence type="ECO:0000313" key="2">
    <source>
        <dbReference type="EMBL" id="AIX37025.1"/>
    </source>
</evidence>